<evidence type="ECO:0000256" key="16">
    <source>
        <dbReference type="ARBA" id="ARBA00035852"/>
    </source>
</evidence>
<feature type="region of interest" description="Disordered" evidence="27">
    <location>
        <begin position="35"/>
        <end position="67"/>
    </location>
</feature>
<evidence type="ECO:0000256" key="20">
    <source>
        <dbReference type="ARBA" id="ARBA00040123"/>
    </source>
</evidence>
<dbReference type="GO" id="GO:0006631">
    <property type="term" value="P:fatty acid metabolic process"/>
    <property type="evidence" value="ECO:0007669"/>
    <property type="project" value="UniProtKB-KW"/>
</dbReference>
<comment type="catalytic activity">
    <reaction evidence="26">
        <text>tetradecanoyl-CoA + H2O = tetradecanoate + CoA + H(+)</text>
        <dbReference type="Rhea" id="RHEA:40119"/>
        <dbReference type="ChEBI" id="CHEBI:15377"/>
        <dbReference type="ChEBI" id="CHEBI:15378"/>
        <dbReference type="ChEBI" id="CHEBI:30807"/>
        <dbReference type="ChEBI" id="CHEBI:57287"/>
        <dbReference type="ChEBI" id="CHEBI:57385"/>
    </reaction>
    <physiologicalReaction direction="left-to-right" evidence="26">
        <dbReference type="Rhea" id="RHEA:40120"/>
    </physiologicalReaction>
</comment>
<evidence type="ECO:0000256" key="22">
    <source>
        <dbReference type="ARBA" id="ARBA00047588"/>
    </source>
</evidence>
<keyword evidence="13" id="KW-0496">Mitochondrion</keyword>
<dbReference type="GO" id="GO:0005758">
    <property type="term" value="C:mitochondrial intermembrane space"/>
    <property type="evidence" value="ECO:0007669"/>
    <property type="project" value="UniProtKB-SubCell"/>
</dbReference>
<evidence type="ECO:0000256" key="11">
    <source>
        <dbReference type="ARBA" id="ARBA00022946"/>
    </source>
</evidence>
<comment type="catalytic activity">
    <reaction evidence="23">
        <text>hexadecanoyl-CoA + H2O = hexadecanoate + CoA + H(+)</text>
        <dbReference type="Rhea" id="RHEA:16645"/>
        <dbReference type="ChEBI" id="CHEBI:7896"/>
        <dbReference type="ChEBI" id="CHEBI:15377"/>
        <dbReference type="ChEBI" id="CHEBI:15378"/>
        <dbReference type="ChEBI" id="CHEBI:57287"/>
        <dbReference type="ChEBI" id="CHEBI:57379"/>
        <dbReference type="EC" id="3.1.2.2"/>
    </reaction>
    <physiologicalReaction direction="left-to-right" evidence="23">
        <dbReference type="Rhea" id="RHEA:16646"/>
    </physiologicalReaction>
</comment>
<evidence type="ECO:0000256" key="6">
    <source>
        <dbReference type="ARBA" id="ARBA00022490"/>
    </source>
</evidence>
<dbReference type="AlphaFoldDB" id="A0A7R9ZHY4"/>
<evidence type="ECO:0000256" key="2">
    <source>
        <dbReference type="ARBA" id="ARBA00004569"/>
    </source>
</evidence>
<dbReference type="CDD" id="cd03443">
    <property type="entry name" value="PaaI_thioesterase"/>
    <property type="match status" value="1"/>
</dbReference>
<evidence type="ECO:0000256" key="3">
    <source>
        <dbReference type="ARBA" id="ARBA00004632"/>
    </source>
</evidence>
<evidence type="ECO:0000256" key="27">
    <source>
        <dbReference type="SAM" id="MobiDB-lite"/>
    </source>
</evidence>
<evidence type="ECO:0000256" key="18">
    <source>
        <dbReference type="ARBA" id="ARBA00038456"/>
    </source>
</evidence>
<keyword evidence="12" id="KW-0443">Lipid metabolism</keyword>
<evidence type="ECO:0000256" key="12">
    <source>
        <dbReference type="ARBA" id="ARBA00023098"/>
    </source>
</evidence>
<dbReference type="Gene3D" id="3.10.129.10">
    <property type="entry name" value="Hotdog Thioesterase"/>
    <property type="match status" value="1"/>
</dbReference>
<evidence type="ECO:0000256" key="15">
    <source>
        <dbReference type="ARBA" id="ARBA00023273"/>
    </source>
</evidence>
<comment type="similarity">
    <text evidence="18">Belongs to the THEM4/THEM5 thioesterase family.</text>
</comment>
<dbReference type="PANTHER" id="PTHR12418:SF19">
    <property type="entry name" value="ACYL-COENZYME A THIOESTERASE THEM4"/>
    <property type="match status" value="1"/>
</dbReference>
<evidence type="ECO:0000256" key="5">
    <source>
        <dbReference type="ARBA" id="ARBA00022475"/>
    </source>
</evidence>
<keyword evidence="8" id="KW-0999">Mitochondrion inner membrane</keyword>
<keyword evidence="5" id="KW-1003">Cell membrane</keyword>
<dbReference type="Pfam" id="PF03061">
    <property type="entry name" value="4HBT"/>
    <property type="match status" value="1"/>
</dbReference>
<comment type="catalytic activity">
    <reaction evidence="25">
        <text>dodecanoyl-CoA + H2O = dodecanoate + CoA + H(+)</text>
        <dbReference type="Rhea" id="RHEA:30135"/>
        <dbReference type="ChEBI" id="CHEBI:15377"/>
        <dbReference type="ChEBI" id="CHEBI:15378"/>
        <dbReference type="ChEBI" id="CHEBI:18262"/>
        <dbReference type="ChEBI" id="CHEBI:57287"/>
        <dbReference type="ChEBI" id="CHEBI:57375"/>
    </reaction>
    <physiologicalReaction direction="left-to-right" evidence="25">
        <dbReference type="Rhea" id="RHEA:30136"/>
    </physiologicalReaction>
</comment>
<comment type="catalytic activity">
    <reaction evidence="22">
        <text>octanoyl-CoA + H2O = octanoate + CoA + H(+)</text>
        <dbReference type="Rhea" id="RHEA:30143"/>
        <dbReference type="ChEBI" id="CHEBI:15377"/>
        <dbReference type="ChEBI" id="CHEBI:15378"/>
        <dbReference type="ChEBI" id="CHEBI:25646"/>
        <dbReference type="ChEBI" id="CHEBI:57287"/>
        <dbReference type="ChEBI" id="CHEBI:57386"/>
    </reaction>
    <physiologicalReaction direction="left-to-right" evidence="22">
        <dbReference type="Rhea" id="RHEA:30144"/>
    </physiologicalReaction>
</comment>
<dbReference type="EMBL" id="HBEF01001019">
    <property type="protein sequence ID" value="CAD8328547.1"/>
    <property type="molecule type" value="Transcribed_RNA"/>
</dbReference>
<evidence type="ECO:0000256" key="9">
    <source>
        <dbReference type="ARBA" id="ARBA00022801"/>
    </source>
</evidence>
<evidence type="ECO:0000256" key="10">
    <source>
        <dbReference type="ARBA" id="ARBA00022832"/>
    </source>
</evidence>
<dbReference type="GO" id="GO:0032587">
    <property type="term" value="C:ruffle membrane"/>
    <property type="evidence" value="ECO:0007669"/>
    <property type="project" value="UniProtKB-SubCell"/>
</dbReference>
<comment type="catalytic activity">
    <reaction evidence="16">
        <text>(5Z,8Z,11Z,14Z)-eicosatetraenoyl-CoA + H2O = (5Z,8Z,11Z,14Z)-eicosatetraenoate + CoA + H(+)</text>
        <dbReference type="Rhea" id="RHEA:40151"/>
        <dbReference type="ChEBI" id="CHEBI:15377"/>
        <dbReference type="ChEBI" id="CHEBI:15378"/>
        <dbReference type="ChEBI" id="CHEBI:32395"/>
        <dbReference type="ChEBI" id="CHEBI:57287"/>
        <dbReference type="ChEBI" id="CHEBI:57368"/>
    </reaction>
    <physiologicalReaction direction="left-to-right" evidence="16">
        <dbReference type="Rhea" id="RHEA:40152"/>
    </physiologicalReaction>
</comment>
<evidence type="ECO:0000256" key="7">
    <source>
        <dbReference type="ARBA" id="ARBA00022703"/>
    </source>
</evidence>
<organism evidence="29">
    <name type="scientific">Craspedostauros australis</name>
    <dbReference type="NCBI Taxonomy" id="1486917"/>
    <lineage>
        <taxon>Eukaryota</taxon>
        <taxon>Sar</taxon>
        <taxon>Stramenopiles</taxon>
        <taxon>Ochrophyta</taxon>
        <taxon>Bacillariophyta</taxon>
        <taxon>Bacillariophyceae</taxon>
        <taxon>Bacillariophycidae</taxon>
        <taxon>Naviculales</taxon>
        <taxon>Naviculaceae</taxon>
        <taxon>Craspedostauros</taxon>
    </lineage>
</organism>
<gene>
    <name evidence="29" type="ORF">CAUS1442_LOCUS644</name>
</gene>
<evidence type="ECO:0000256" key="13">
    <source>
        <dbReference type="ARBA" id="ARBA00023128"/>
    </source>
</evidence>
<dbReference type="InterPro" id="IPR006683">
    <property type="entry name" value="Thioestr_dom"/>
</dbReference>
<reference evidence="29" key="1">
    <citation type="submission" date="2021-01" db="EMBL/GenBank/DDBJ databases">
        <authorList>
            <person name="Corre E."/>
            <person name="Pelletier E."/>
            <person name="Niang G."/>
            <person name="Scheremetjew M."/>
            <person name="Finn R."/>
            <person name="Kale V."/>
            <person name="Holt S."/>
            <person name="Cochrane G."/>
            <person name="Meng A."/>
            <person name="Brown T."/>
            <person name="Cohen L."/>
        </authorList>
    </citation>
    <scope>NUCLEOTIDE SEQUENCE</scope>
    <source>
        <strain evidence="29">CCMP3328</strain>
    </source>
</reference>
<dbReference type="GO" id="GO:0005743">
    <property type="term" value="C:mitochondrial inner membrane"/>
    <property type="evidence" value="ECO:0007669"/>
    <property type="project" value="UniProtKB-SubCell"/>
</dbReference>
<evidence type="ECO:0000256" key="24">
    <source>
        <dbReference type="ARBA" id="ARBA00047969"/>
    </source>
</evidence>
<evidence type="ECO:0000256" key="26">
    <source>
        <dbReference type="ARBA" id="ARBA00048180"/>
    </source>
</evidence>
<keyword evidence="10" id="KW-0276">Fatty acid metabolism</keyword>
<dbReference type="InterPro" id="IPR052365">
    <property type="entry name" value="THEM4/THEM5_acyl-CoA_thioest"/>
</dbReference>
<evidence type="ECO:0000256" key="1">
    <source>
        <dbReference type="ARBA" id="ARBA00004496"/>
    </source>
</evidence>
<dbReference type="SUPFAM" id="SSF54637">
    <property type="entry name" value="Thioesterase/thiol ester dehydrase-isomerase"/>
    <property type="match status" value="1"/>
</dbReference>
<keyword evidence="6" id="KW-0963">Cytoplasm</keyword>
<sequence>MNSSIFGRMPWPEMVLSTAAVVATMATVTAFRLASTPSPEAPNNKDAANSHRSRHRTNNRNSNPGRHFSQLATAATTAPSRSSSMPPFLTPATTRCDALRQEDTASHPPFLSSDFERMPLPARGVLETHAVFGLLHDDDLIEQYDIYRNTDPNDATAVVGVVQFGKRLDGHPGIVHGGILGLVLDDIFGFGFFALGVRMAVTANLNIDYRAPVPAGSQVKVTVQLEQREGRKLHWKARIESVDGSVLYTEATSLYIIPKKYA</sequence>
<evidence type="ECO:0000313" key="29">
    <source>
        <dbReference type="EMBL" id="CAD8328547.1"/>
    </source>
</evidence>
<proteinExistence type="inferred from homology"/>
<evidence type="ECO:0000256" key="21">
    <source>
        <dbReference type="ARBA" id="ARBA00043210"/>
    </source>
</evidence>
<dbReference type="InterPro" id="IPR029069">
    <property type="entry name" value="HotDog_dom_sf"/>
</dbReference>
<protein>
    <recommendedName>
        <fullName evidence="20">Acyl-coenzyme A thioesterase THEM4</fullName>
        <ecNumber evidence="19">3.1.2.2</ecNumber>
    </recommendedName>
    <alternativeName>
        <fullName evidence="21">Thioesterase superfamily member 4</fullName>
    </alternativeName>
</protein>
<dbReference type="PANTHER" id="PTHR12418">
    <property type="entry name" value="ACYL-COENZYME A THIOESTERASE THEM4"/>
    <property type="match status" value="1"/>
</dbReference>
<evidence type="ECO:0000256" key="25">
    <source>
        <dbReference type="ARBA" id="ARBA00048074"/>
    </source>
</evidence>
<evidence type="ECO:0000256" key="8">
    <source>
        <dbReference type="ARBA" id="ARBA00022792"/>
    </source>
</evidence>
<keyword evidence="14" id="KW-0472">Membrane</keyword>
<keyword evidence="7" id="KW-0053">Apoptosis</keyword>
<dbReference type="EC" id="3.1.2.2" evidence="19"/>
<comment type="subcellular location">
    <subcellularLocation>
        <location evidence="3">Cell projection</location>
        <location evidence="3">Ruffle membrane</location>
    </subcellularLocation>
    <subcellularLocation>
        <location evidence="1">Cytoplasm</location>
    </subcellularLocation>
    <subcellularLocation>
        <location evidence="4">Mitochondrion inner membrane</location>
        <topology evidence="4">Peripheral membrane protein</topology>
    </subcellularLocation>
    <subcellularLocation>
        <location evidence="2">Mitochondrion intermembrane space</location>
    </subcellularLocation>
</comment>
<comment type="catalytic activity">
    <reaction evidence="17">
        <text>(9Z)-octadecenoyl-CoA + H2O = (9Z)-octadecenoate + CoA + H(+)</text>
        <dbReference type="Rhea" id="RHEA:40139"/>
        <dbReference type="ChEBI" id="CHEBI:15377"/>
        <dbReference type="ChEBI" id="CHEBI:15378"/>
        <dbReference type="ChEBI" id="CHEBI:30823"/>
        <dbReference type="ChEBI" id="CHEBI:57287"/>
        <dbReference type="ChEBI" id="CHEBI:57387"/>
    </reaction>
    <physiologicalReaction direction="left-to-right" evidence="17">
        <dbReference type="Rhea" id="RHEA:40140"/>
    </physiologicalReaction>
</comment>
<keyword evidence="15" id="KW-0966">Cell projection</keyword>
<feature type="domain" description="Thioesterase" evidence="28">
    <location>
        <begin position="173"/>
        <end position="246"/>
    </location>
</feature>
<evidence type="ECO:0000256" key="17">
    <source>
        <dbReference type="ARBA" id="ARBA00037002"/>
    </source>
</evidence>
<name>A0A7R9ZHY4_9STRA</name>
<evidence type="ECO:0000256" key="14">
    <source>
        <dbReference type="ARBA" id="ARBA00023136"/>
    </source>
</evidence>
<evidence type="ECO:0000256" key="4">
    <source>
        <dbReference type="ARBA" id="ARBA00004637"/>
    </source>
</evidence>
<evidence type="ECO:0000256" key="23">
    <source>
        <dbReference type="ARBA" id="ARBA00047734"/>
    </source>
</evidence>
<accession>A0A7R9ZHY4</accession>
<dbReference type="GO" id="GO:0016787">
    <property type="term" value="F:hydrolase activity"/>
    <property type="evidence" value="ECO:0007669"/>
    <property type="project" value="UniProtKB-KW"/>
</dbReference>
<comment type="catalytic activity">
    <reaction evidence="24">
        <text>decanoyl-CoA + H2O = decanoate + CoA + H(+)</text>
        <dbReference type="Rhea" id="RHEA:40059"/>
        <dbReference type="ChEBI" id="CHEBI:15377"/>
        <dbReference type="ChEBI" id="CHEBI:15378"/>
        <dbReference type="ChEBI" id="CHEBI:27689"/>
        <dbReference type="ChEBI" id="CHEBI:57287"/>
        <dbReference type="ChEBI" id="CHEBI:61430"/>
    </reaction>
    <physiologicalReaction direction="left-to-right" evidence="24">
        <dbReference type="Rhea" id="RHEA:40060"/>
    </physiologicalReaction>
</comment>
<keyword evidence="11" id="KW-0809">Transit peptide</keyword>
<evidence type="ECO:0000259" key="28">
    <source>
        <dbReference type="Pfam" id="PF03061"/>
    </source>
</evidence>
<keyword evidence="9" id="KW-0378">Hydrolase</keyword>
<evidence type="ECO:0000256" key="19">
    <source>
        <dbReference type="ARBA" id="ARBA00038848"/>
    </source>
</evidence>